<dbReference type="SUPFAM" id="SSF53146">
    <property type="entry name" value="Nitrogenase accessory factor-like"/>
    <property type="match status" value="1"/>
</dbReference>
<evidence type="ECO:0000313" key="3">
    <source>
        <dbReference type="Proteomes" id="UP000824031"/>
    </source>
</evidence>
<dbReference type="InterPro" id="IPR051840">
    <property type="entry name" value="NifX/NifY_domain"/>
</dbReference>
<dbReference type="AlphaFoldDB" id="A0A9D2F1M1"/>
<dbReference type="CDD" id="cd00851">
    <property type="entry name" value="MTH1175"/>
    <property type="match status" value="1"/>
</dbReference>
<accession>A0A9D2F1M1</accession>
<dbReference type="EMBL" id="DXBO01000059">
    <property type="protein sequence ID" value="HIZ47953.1"/>
    <property type="molecule type" value="Genomic_DNA"/>
</dbReference>
<dbReference type="InterPro" id="IPR003731">
    <property type="entry name" value="Di-Nase_FeMo-co_biosynth"/>
</dbReference>
<dbReference type="Gene3D" id="3.30.420.130">
    <property type="entry name" value="Dinitrogenase iron-molybdenum cofactor biosynthesis domain"/>
    <property type="match status" value="1"/>
</dbReference>
<dbReference type="Pfam" id="PF02579">
    <property type="entry name" value="Nitro_FeMo-Co"/>
    <property type="match status" value="1"/>
</dbReference>
<reference evidence="2" key="2">
    <citation type="submission" date="2021-04" db="EMBL/GenBank/DDBJ databases">
        <authorList>
            <person name="Gilroy R."/>
        </authorList>
    </citation>
    <scope>NUCLEOTIDE SEQUENCE</scope>
    <source>
        <strain evidence="2">3436</strain>
    </source>
</reference>
<dbReference type="InterPro" id="IPR036105">
    <property type="entry name" value="DiNase_FeMo-co_biosyn_sf"/>
</dbReference>
<name>A0A9D2F1M1_9FIRM</name>
<dbReference type="InterPro" id="IPR033913">
    <property type="entry name" value="MTH1175_dom"/>
</dbReference>
<gene>
    <name evidence="2" type="ORF">H9810_04460</name>
</gene>
<dbReference type="PANTHER" id="PTHR33937:SF2">
    <property type="entry name" value="DINITROGENASE IRON-MOLYBDENUM COFACTOR BIOSYNTHESIS DOMAIN-CONTAINING PROTEIN"/>
    <property type="match status" value="1"/>
</dbReference>
<reference evidence="2" key="1">
    <citation type="journal article" date="2021" name="PeerJ">
        <title>Extensive microbial diversity within the chicken gut microbiome revealed by metagenomics and culture.</title>
        <authorList>
            <person name="Gilroy R."/>
            <person name="Ravi A."/>
            <person name="Getino M."/>
            <person name="Pursley I."/>
            <person name="Horton D.L."/>
            <person name="Alikhan N.F."/>
            <person name="Baker D."/>
            <person name="Gharbi K."/>
            <person name="Hall N."/>
            <person name="Watson M."/>
            <person name="Adriaenssens E.M."/>
            <person name="Foster-Nyarko E."/>
            <person name="Jarju S."/>
            <person name="Secka A."/>
            <person name="Antonio M."/>
            <person name="Oren A."/>
            <person name="Chaudhuri R.R."/>
            <person name="La Ragione R."/>
            <person name="Hildebrand F."/>
            <person name="Pallen M.J."/>
        </authorList>
    </citation>
    <scope>NUCLEOTIDE SEQUENCE</scope>
    <source>
        <strain evidence="2">3436</strain>
    </source>
</reference>
<protein>
    <submittedName>
        <fullName evidence="2">NifB/NifX family molybdenum-iron cluster-binding protein</fullName>
    </submittedName>
</protein>
<evidence type="ECO:0000259" key="1">
    <source>
        <dbReference type="Pfam" id="PF02579"/>
    </source>
</evidence>
<evidence type="ECO:0000313" key="2">
    <source>
        <dbReference type="EMBL" id="HIZ47953.1"/>
    </source>
</evidence>
<feature type="domain" description="Dinitrogenase iron-molybdenum cofactor biosynthesis" evidence="1">
    <location>
        <begin position="9"/>
        <end position="95"/>
    </location>
</feature>
<proteinExistence type="predicted"/>
<dbReference type="Proteomes" id="UP000824031">
    <property type="component" value="Unassembled WGS sequence"/>
</dbReference>
<sequence>MKIAVTYENGQVFQHFGHTAQFKLYDVEQGAVVSSQVVDTNGSGHGALAGFLKDHQVDALICGGIGGGAQRALEEAGIRLYAGCQGEADARVAELLAGTLASAAEATCDHHHGEDHVCGDHGCGQHKEDHCERC</sequence>
<organism evidence="2 3">
    <name type="scientific">Candidatus Gemmiger excrementavium</name>
    <dbReference type="NCBI Taxonomy" id="2838608"/>
    <lineage>
        <taxon>Bacteria</taxon>
        <taxon>Bacillati</taxon>
        <taxon>Bacillota</taxon>
        <taxon>Clostridia</taxon>
        <taxon>Eubacteriales</taxon>
        <taxon>Gemmiger</taxon>
    </lineage>
</organism>
<dbReference type="PANTHER" id="PTHR33937">
    <property type="entry name" value="IRON-MOLYBDENUM PROTEIN-RELATED-RELATED"/>
    <property type="match status" value="1"/>
</dbReference>
<comment type="caution">
    <text evidence="2">The sequence shown here is derived from an EMBL/GenBank/DDBJ whole genome shotgun (WGS) entry which is preliminary data.</text>
</comment>